<dbReference type="Pfam" id="PF10039">
    <property type="entry name" value="DUF2275"/>
    <property type="match status" value="1"/>
</dbReference>
<evidence type="ECO:0000259" key="10">
    <source>
        <dbReference type="Pfam" id="PF08281"/>
    </source>
</evidence>
<evidence type="ECO:0000256" key="2">
    <source>
        <dbReference type="ARBA" id="ARBA00023015"/>
    </source>
</evidence>
<dbReference type="InterPro" id="IPR039425">
    <property type="entry name" value="RNA_pol_sigma-70-like"/>
</dbReference>
<dbReference type="Pfam" id="PF04542">
    <property type="entry name" value="Sigma70_r2"/>
    <property type="match status" value="1"/>
</dbReference>
<evidence type="ECO:0000313" key="14">
    <source>
        <dbReference type="Proteomes" id="UP000467260"/>
    </source>
</evidence>
<evidence type="ECO:0000259" key="12">
    <source>
        <dbReference type="Pfam" id="PF13490"/>
    </source>
</evidence>
<keyword evidence="4 6" id="KW-0238">DNA-binding</keyword>
<dbReference type="SUPFAM" id="SSF88946">
    <property type="entry name" value="Sigma2 domain of RNA polymerase sigma factors"/>
    <property type="match status" value="1"/>
</dbReference>
<evidence type="ECO:0000313" key="13">
    <source>
        <dbReference type="EMBL" id="BBZ22109.1"/>
    </source>
</evidence>
<keyword evidence="8" id="KW-0472">Membrane</keyword>
<feature type="transmembrane region" description="Helical" evidence="8">
    <location>
        <begin position="170"/>
        <end position="187"/>
    </location>
</feature>
<dbReference type="PROSITE" id="PS01063">
    <property type="entry name" value="SIGMA70_ECF"/>
    <property type="match status" value="1"/>
</dbReference>
<dbReference type="AlphaFoldDB" id="A0A7I7WWX2"/>
<dbReference type="InterPro" id="IPR013325">
    <property type="entry name" value="RNA_pol_sigma_r2"/>
</dbReference>
<dbReference type="InterPro" id="IPR000838">
    <property type="entry name" value="RNA_pol_sigma70_ECF_CS"/>
</dbReference>
<keyword evidence="8" id="KW-1133">Transmembrane helix</keyword>
<dbReference type="InterPro" id="IPR003416">
    <property type="entry name" value="MgtC/SapB/SrpB/YhiD_fam"/>
</dbReference>
<evidence type="ECO:0000256" key="5">
    <source>
        <dbReference type="ARBA" id="ARBA00023163"/>
    </source>
</evidence>
<dbReference type="Gene3D" id="1.10.1740.10">
    <property type="match status" value="1"/>
</dbReference>
<organism evidence="13 14">
    <name type="scientific">Mycolicibacter hiberniae</name>
    <dbReference type="NCBI Taxonomy" id="29314"/>
    <lineage>
        <taxon>Bacteria</taxon>
        <taxon>Bacillati</taxon>
        <taxon>Actinomycetota</taxon>
        <taxon>Actinomycetes</taxon>
        <taxon>Mycobacteriales</taxon>
        <taxon>Mycobacteriaceae</taxon>
        <taxon>Mycolicibacter</taxon>
    </lineage>
</organism>
<dbReference type="SUPFAM" id="SSF88659">
    <property type="entry name" value="Sigma3 and sigma4 domains of RNA polymerase sigma factors"/>
    <property type="match status" value="1"/>
</dbReference>
<dbReference type="InterPro" id="IPR036388">
    <property type="entry name" value="WH-like_DNA-bd_sf"/>
</dbReference>
<dbReference type="Pfam" id="PF08281">
    <property type="entry name" value="Sigma70_r4_2"/>
    <property type="match status" value="1"/>
</dbReference>
<evidence type="ECO:0000256" key="8">
    <source>
        <dbReference type="SAM" id="Phobius"/>
    </source>
</evidence>
<comment type="similarity">
    <text evidence="1 6">Belongs to the sigma-70 factor family. ECF subfamily.</text>
</comment>
<dbReference type="Gene3D" id="1.10.10.10">
    <property type="entry name" value="Winged helix-like DNA-binding domain superfamily/Winged helix DNA-binding domain"/>
    <property type="match status" value="1"/>
</dbReference>
<evidence type="ECO:0000259" key="9">
    <source>
        <dbReference type="Pfam" id="PF04542"/>
    </source>
</evidence>
<dbReference type="KEGG" id="mhib:MHIB_05270"/>
<dbReference type="GO" id="GO:0006352">
    <property type="term" value="P:DNA-templated transcription initiation"/>
    <property type="evidence" value="ECO:0007669"/>
    <property type="project" value="InterPro"/>
</dbReference>
<gene>
    <name evidence="13" type="ORF">MHIB_05270</name>
</gene>
<dbReference type="NCBIfam" id="TIGR02937">
    <property type="entry name" value="sigma70-ECF"/>
    <property type="match status" value="1"/>
</dbReference>
<keyword evidence="2 6" id="KW-0805">Transcription regulation</keyword>
<feature type="domain" description="DUF2275" evidence="11">
    <location>
        <begin position="70"/>
        <end position="247"/>
    </location>
</feature>
<evidence type="ECO:0000256" key="4">
    <source>
        <dbReference type="ARBA" id="ARBA00023125"/>
    </source>
</evidence>
<sequence length="465" mass="49149">MSGRRMSDYVGMRCEVVRETLSSLLDGEQQGLPAQQVDAHLASCRSCRRWLVGAAAQARRLSEIDTGTEAGPDLAAQILAAAGVTSVTGISSRDRWAHWGVRRLALIAVGALQVAMALAQIAGVHFGMVSAHGHGAATGAHLLHESTAWLLALGGAMIAAGVWPTLAVGVAAISGVYALALGGYVAIDAYHGQVTAARIASHLPVLIGLVFALLVTREWVGDSRPRPAREDAGGPAAGTAAVTAAGRPRRRHLRSVNHAAGSTTTRRNQVTYPGLKLSSMAGAERVDEHAVTALAVAAAAGDARALESFIKATQSDVWRFVAYLFDGVSADDLTQETYLRAISAIPRFAGRSSARTWLLAIARRVVADHIRYLKSRPRTAPGIDPELLLDRDRPTRGFEDVVEVTALIAGLSTDQREALLLTQLFGLSYHDAAEVCGCPVGTIRSRVARARDALLADPEHTELTG</sequence>
<dbReference type="InterPro" id="IPR027383">
    <property type="entry name" value="Znf_put"/>
</dbReference>
<evidence type="ECO:0000259" key="11">
    <source>
        <dbReference type="Pfam" id="PF10039"/>
    </source>
</evidence>
<evidence type="ECO:0000256" key="1">
    <source>
        <dbReference type="ARBA" id="ARBA00010641"/>
    </source>
</evidence>
<dbReference type="CDD" id="cd06171">
    <property type="entry name" value="Sigma70_r4"/>
    <property type="match status" value="1"/>
</dbReference>
<feature type="domain" description="RNA polymerase sigma-70 region 2" evidence="9">
    <location>
        <begin position="310"/>
        <end position="373"/>
    </location>
</feature>
<dbReference type="EMBL" id="AP022609">
    <property type="protein sequence ID" value="BBZ22109.1"/>
    <property type="molecule type" value="Genomic_DNA"/>
</dbReference>
<dbReference type="InterPro" id="IPR014284">
    <property type="entry name" value="RNA_pol_sigma-70_dom"/>
</dbReference>
<dbReference type="PANTHER" id="PTHR43133">
    <property type="entry name" value="RNA POLYMERASE ECF-TYPE SIGMA FACTO"/>
    <property type="match status" value="1"/>
</dbReference>
<dbReference type="PANTHER" id="PTHR43133:SF61">
    <property type="entry name" value="ECF RNA POLYMERASE SIGMA FACTOR SIGC"/>
    <property type="match status" value="1"/>
</dbReference>
<dbReference type="InterPro" id="IPR007627">
    <property type="entry name" value="RNA_pol_sigma70_r2"/>
</dbReference>
<evidence type="ECO:0000256" key="3">
    <source>
        <dbReference type="ARBA" id="ARBA00023082"/>
    </source>
</evidence>
<feature type="transmembrane region" description="Helical" evidence="8">
    <location>
        <begin position="104"/>
        <end position="126"/>
    </location>
</feature>
<name>A0A7I7WWX2_9MYCO</name>
<evidence type="ECO:0000256" key="6">
    <source>
        <dbReference type="RuleBase" id="RU000716"/>
    </source>
</evidence>
<dbReference type="PRINTS" id="PR01837">
    <property type="entry name" value="MGTCSAPBPROT"/>
</dbReference>
<feature type="region of interest" description="Disordered" evidence="7">
    <location>
        <begin position="224"/>
        <end position="267"/>
    </location>
</feature>
<feature type="compositionally biased region" description="Low complexity" evidence="7">
    <location>
        <begin position="233"/>
        <end position="246"/>
    </location>
</feature>
<dbReference type="InterPro" id="IPR018734">
    <property type="entry name" value="DUF2275"/>
</dbReference>
<dbReference type="GO" id="GO:0016020">
    <property type="term" value="C:membrane"/>
    <property type="evidence" value="ECO:0007669"/>
    <property type="project" value="InterPro"/>
</dbReference>
<dbReference type="Pfam" id="PF13490">
    <property type="entry name" value="zf-HC2"/>
    <property type="match status" value="1"/>
</dbReference>
<feature type="domain" description="RNA polymerase sigma factor 70 region 4 type 2" evidence="10">
    <location>
        <begin position="403"/>
        <end position="454"/>
    </location>
</feature>
<keyword evidence="14" id="KW-1185">Reference proteome</keyword>
<accession>A0A7I7WWX2</accession>
<dbReference type="GO" id="GO:0016987">
    <property type="term" value="F:sigma factor activity"/>
    <property type="evidence" value="ECO:0007669"/>
    <property type="project" value="UniProtKB-KW"/>
</dbReference>
<dbReference type="GO" id="GO:0003677">
    <property type="term" value="F:DNA binding"/>
    <property type="evidence" value="ECO:0007669"/>
    <property type="project" value="UniProtKB-KW"/>
</dbReference>
<protein>
    <recommendedName>
        <fullName evidence="6">RNA polymerase sigma factor</fullName>
    </recommendedName>
</protein>
<reference evidence="13 14" key="1">
    <citation type="journal article" date="2019" name="Emerg. Microbes Infect.">
        <title>Comprehensive subspecies identification of 175 nontuberculous mycobacteria species based on 7547 genomic profiles.</title>
        <authorList>
            <person name="Matsumoto Y."/>
            <person name="Kinjo T."/>
            <person name="Motooka D."/>
            <person name="Nabeya D."/>
            <person name="Jung N."/>
            <person name="Uechi K."/>
            <person name="Horii T."/>
            <person name="Iida T."/>
            <person name="Fujita J."/>
            <person name="Nakamura S."/>
        </authorList>
    </citation>
    <scope>NUCLEOTIDE SEQUENCE [LARGE SCALE GENOMIC DNA]</scope>
    <source>
        <strain evidence="13 14">JCM 13571</strain>
    </source>
</reference>
<dbReference type="InterPro" id="IPR013249">
    <property type="entry name" value="RNA_pol_sigma70_r4_t2"/>
</dbReference>
<feature type="transmembrane region" description="Helical" evidence="8">
    <location>
        <begin position="199"/>
        <end position="216"/>
    </location>
</feature>
<keyword evidence="8" id="KW-0812">Transmembrane</keyword>
<dbReference type="GO" id="GO:0006950">
    <property type="term" value="P:response to stress"/>
    <property type="evidence" value="ECO:0007669"/>
    <property type="project" value="UniProtKB-ARBA"/>
</dbReference>
<feature type="domain" description="Putative zinc-finger" evidence="12">
    <location>
        <begin position="14"/>
        <end position="48"/>
    </location>
</feature>
<proteinExistence type="inferred from homology"/>
<evidence type="ECO:0000256" key="7">
    <source>
        <dbReference type="SAM" id="MobiDB-lite"/>
    </source>
</evidence>
<dbReference type="InterPro" id="IPR013324">
    <property type="entry name" value="RNA_pol_sigma_r3/r4-like"/>
</dbReference>
<keyword evidence="3 6" id="KW-0731">Sigma factor</keyword>
<keyword evidence="5 6" id="KW-0804">Transcription</keyword>
<dbReference type="NCBIfam" id="NF007231">
    <property type="entry name" value="PRK09649.1"/>
    <property type="match status" value="1"/>
</dbReference>
<dbReference type="Proteomes" id="UP000467260">
    <property type="component" value="Chromosome"/>
</dbReference>